<accession>A0ABD5S517</accession>
<dbReference type="SUPFAM" id="SSF88697">
    <property type="entry name" value="PUA domain-like"/>
    <property type="match status" value="1"/>
</dbReference>
<dbReference type="Proteomes" id="UP001596328">
    <property type="component" value="Unassembled WGS sequence"/>
</dbReference>
<dbReference type="Gene3D" id="2.30.130.10">
    <property type="entry name" value="PUA domain"/>
    <property type="match status" value="1"/>
</dbReference>
<organism evidence="3 4">
    <name type="scientific">Halobium palmae</name>
    <dbReference type="NCBI Taxonomy" id="1776492"/>
    <lineage>
        <taxon>Archaea</taxon>
        <taxon>Methanobacteriati</taxon>
        <taxon>Methanobacteriota</taxon>
        <taxon>Stenosarchaea group</taxon>
        <taxon>Halobacteria</taxon>
        <taxon>Halobacteriales</taxon>
        <taxon>Haloferacaceae</taxon>
        <taxon>Halobium</taxon>
    </lineage>
</organism>
<evidence type="ECO:0000259" key="2">
    <source>
        <dbReference type="Pfam" id="PF01472"/>
    </source>
</evidence>
<evidence type="ECO:0000313" key="4">
    <source>
        <dbReference type="Proteomes" id="UP001596328"/>
    </source>
</evidence>
<keyword evidence="4" id="KW-1185">Reference proteome</keyword>
<feature type="non-terminal residue" evidence="3">
    <location>
        <position position="1"/>
    </location>
</feature>
<dbReference type="InterPro" id="IPR036974">
    <property type="entry name" value="PUA_sf"/>
</dbReference>
<protein>
    <submittedName>
        <fullName evidence="3">PUA domain-containing protein</fullName>
    </submittedName>
</protein>
<comment type="caution">
    <text evidence="3">The sequence shown here is derived from an EMBL/GenBank/DDBJ whole genome shotgun (WGS) entry which is preliminary data.</text>
</comment>
<dbReference type="PROSITE" id="PS50890">
    <property type="entry name" value="PUA"/>
    <property type="match status" value="1"/>
</dbReference>
<feature type="region of interest" description="Disordered" evidence="1">
    <location>
        <begin position="26"/>
        <end position="46"/>
    </location>
</feature>
<dbReference type="AlphaFoldDB" id="A0ABD5S517"/>
<proteinExistence type="predicted"/>
<dbReference type="Pfam" id="PF01472">
    <property type="entry name" value="PUA"/>
    <property type="match status" value="1"/>
</dbReference>
<gene>
    <name evidence="3" type="ORF">ACFQE1_18275</name>
</gene>
<dbReference type="InterPro" id="IPR015947">
    <property type="entry name" value="PUA-like_sf"/>
</dbReference>
<dbReference type="InterPro" id="IPR002478">
    <property type="entry name" value="PUA"/>
</dbReference>
<name>A0ABD5S517_9EURY</name>
<evidence type="ECO:0000256" key="1">
    <source>
        <dbReference type="SAM" id="MobiDB-lite"/>
    </source>
</evidence>
<reference evidence="3 4" key="1">
    <citation type="journal article" date="2019" name="Int. J. Syst. Evol. Microbiol.">
        <title>The Global Catalogue of Microorganisms (GCM) 10K type strain sequencing project: providing services to taxonomists for standard genome sequencing and annotation.</title>
        <authorList>
            <consortium name="The Broad Institute Genomics Platform"/>
            <consortium name="The Broad Institute Genome Sequencing Center for Infectious Disease"/>
            <person name="Wu L."/>
            <person name="Ma J."/>
        </authorList>
    </citation>
    <scope>NUCLEOTIDE SEQUENCE [LARGE SCALE GENOMIC DNA]</scope>
    <source>
        <strain evidence="3 4">NBRC 111368</strain>
    </source>
</reference>
<feature type="domain" description="PUA" evidence="2">
    <location>
        <begin position="1"/>
        <end position="43"/>
    </location>
</feature>
<dbReference type="EMBL" id="JBHSWU010000997">
    <property type="protein sequence ID" value="MFC6726273.1"/>
    <property type="molecule type" value="Genomic_DNA"/>
</dbReference>
<sequence length="46" mass="4798">DDIRVGDEVVIEGRSAVAVGRAAGSGPEMVESTRGIASEVRHCEET</sequence>
<evidence type="ECO:0000313" key="3">
    <source>
        <dbReference type="EMBL" id="MFC6726273.1"/>
    </source>
</evidence>